<feature type="repeat" description="ANK" evidence="3">
    <location>
        <begin position="147"/>
        <end position="179"/>
    </location>
</feature>
<reference evidence="6" key="3">
    <citation type="submission" date="2025-09" db="UniProtKB">
        <authorList>
            <consortium name="Ensembl"/>
        </authorList>
    </citation>
    <scope>IDENTIFICATION</scope>
</reference>
<dbReference type="FunFam" id="1.10.150.50:FF:000025">
    <property type="entry name" value="Ankyrin repeat and sterile alpha motif domain-containing 6"/>
    <property type="match status" value="1"/>
</dbReference>
<feature type="region of interest" description="Disordered" evidence="4">
    <location>
        <begin position="664"/>
        <end position="712"/>
    </location>
</feature>
<dbReference type="InParanoid" id="A0A668AXX8"/>
<dbReference type="Pfam" id="PF00536">
    <property type="entry name" value="SAM_1"/>
    <property type="match status" value="1"/>
</dbReference>
<dbReference type="PROSITE" id="PS50105">
    <property type="entry name" value="SAM_DOMAIN"/>
    <property type="match status" value="1"/>
</dbReference>
<dbReference type="SMART" id="SM00454">
    <property type="entry name" value="SAM"/>
    <property type="match status" value="1"/>
</dbReference>
<accession>A0A668AXX8</accession>
<dbReference type="AlphaFoldDB" id="A0A668AXX8"/>
<keyword evidence="1" id="KW-0677">Repeat</keyword>
<dbReference type="Ensembl" id="ENSMMDT00005056858.1">
    <property type="protein sequence ID" value="ENSMMDP00005055794.1"/>
    <property type="gene ID" value="ENSMMDG00005024952.1"/>
</dbReference>
<evidence type="ECO:0000256" key="1">
    <source>
        <dbReference type="ARBA" id="ARBA00022737"/>
    </source>
</evidence>
<dbReference type="Pfam" id="PF12796">
    <property type="entry name" value="Ank_2"/>
    <property type="match status" value="3"/>
</dbReference>
<feature type="region of interest" description="Disordered" evidence="4">
    <location>
        <begin position="630"/>
        <end position="652"/>
    </location>
</feature>
<feature type="repeat" description="ANK" evidence="3">
    <location>
        <begin position="394"/>
        <end position="426"/>
    </location>
</feature>
<sequence length="954" mass="102302">MGVVGKRNNVPSEDMNFGVPANSLLLFRACDEGDYETARAILEPGAPKESGRQSRLRSEAGSECNAADILSLVPVDCTDEEGNTALQFAAASGHENLVRFLLRKGASVDSRNNYGWTPLMQAARFGHLTVAHILLENGAEINGRNRLGASVLTMAARGGHTHVVKLLLESGAYVDDYDHLAVTTEAVSNGNNNNSCSATGFGGSEGCVSSGLGGCGGGGGGREFMDITALLVASQHGHEAVVRLLLEWGSDVNFSQKTTGWGALMLATLSGKVGVAQQLVERGADPDRVNVLSKTAFELSLQLKQRDIKAYLDSITTVRPQTDDEKRRPDVFSALKLGNSQLVKEILEEDPAQVNLSNQEGASPLMMAAVSGQLEVVQLMVEKNADIDKQDGVHGWTALMQATYHGNKDVVKYLLNQGADVNLRAKNGYTAFDLVMLLNDPDTELVRLLASVCMQVDKEKSKHRSRASMTSKSRHTLNNVPVPPDDRGGLKSWWNRMSNRFRRLKLTHTLRHGLSSNRLAPFPDDAEASLDATMKADRKSAHGANGALGPTPAVGGNDISTAWAVKTKDTGLGRAGSEKEDFLITTMLRNGAPLTRLPNDKLKAVIPPFLPPSSFEPWNSDRSRLLKDGKSEAPRLPMPPQRKLNSSGNSDITSISRVVSRSIKFPSIPKGPSSSSPSNSGHYHSPHSSGGSNGVAGLNRDSHNRSGGSADSVLSQIAAQRKRAAGLIDVKAQTPEKQPSQMQSQAQLPASVSSLPLPDISLPDIHSHPSLVASDVHSRRKMELKKRPQSGNSSTSKSTSPTLTPSPSPTPKPPPGPGDSLSSASSHPRSKSSGGSSSGTITDEDELSSILKKLSLEKYQPIFEEQEVDMEAFLTLTDGDLKELGIKTDGPRQQILAAISELNAGKGRERQILQETIHNFQSSFGSSASNPRQPGQPRSPTGWTRHQVRSSNKR</sequence>
<feature type="domain" description="SAM" evidence="5">
    <location>
        <begin position="842"/>
        <end position="905"/>
    </location>
</feature>
<feature type="region of interest" description="Disordered" evidence="4">
    <location>
        <begin position="759"/>
        <end position="844"/>
    </location>
</feature>
<feature type="repeat" description="ANK" evidence="3">
    <location>
        <begin position="225"/>
        <end position="257"/>
    </location>
</feature>
<feature type="compositionally biased region" description="Polar residues" evidence="4">
    <location>
        <begin position="920"/>
        <end position="944"/>
    </location>
</feature>
<dbReference type="CDD" id="cd09518">
    <property type="entry name" value="SAM_ANKS6"/>
    <property type="match status" value="1"/>
</dbReference>
<feature type="repeat" description="ANK" evidence="3">
    <location>
        <begin position="360"/>
        <end position="392"/>
    </location>
</feature>
<evidence type="ECO:0000259" key="5">
    <source>
        <dbReference type="PROSITE" id="PS50105"/>
    </source>
</evidence>
<feature type="compositionally biased region" description="Low complexity" evidence="4">
    <location>
        <begin position="818"/>
        <end position="839"/>
    </location>
</feature>
<dbReference type="SMART" id="SM00248">
    <property type="entry name" value="ANK"/>
    <property type="match status" value="10"/>
</dbReference>
<dbReference type="InterPro" id="IPR051631">
    <property type="entry name" value="Ankyrin-KH/SAM_domain"/>
</dbReference>
<protein>
    <submittedName>
        <fullName evidence="6">Ankyrin repeat and sterile alpha motif domain containing 6</fullName>
    </submittedName>
</protein>
<evidence type="ECO:0000256" key="4">
    <source>
        <dbReference type="SAM" id="MobiDB-lite"/>
    </source>
</evidence>
<dbReference type="InterPro" id="IPR013761">
    <property type="entry name" value="SAM/pointed_sf"/>
</dbReference>
<dbReference type="Proteomes" id="UP000472263">
    <property type="component" value="Chromosome 20"/>
</dbReference>
<dbReference type="SUPFAM" id="SSF48403">
    <property type="entry name" value="Ankyrin repeat"/>
    <property type="match status" value="2"/>
</dbReference>
<feature type="repeat" description="ANK" evidence="3">
    <location>
        <begin position="259"/>
        <end position="291"/>
    </location>
</feature>
<reference evidence="6" key="1">
    <citation type="submission" date="2019-06" db="EMBL/GenBank/DDBJ databases">
        <authorList>
            <consortium name="Wellcome Sanger Institute Data Sharing"/>
        </authorList>
    </citation>
    <scope>NUCLEOTIDE SEQUENCE [LARGE SCALE GENOMIC DNA]</scope>
</reference>
<dbReference type="SUPFAM" id="SSF47769">
    <property type="entry name" value="SAM/Pointed domain"/>
    <property type="match status" value="1"/>
</dbReference>
<dbReference type="PROSITE" id="PS50297">
    <property type="entry name" value="ANK_REP_REGION"/>
    <property type="match status" value="6"/>
</dbReference>
<feature type="repeat" description="ANK" evidence="3">
    <location>
        <begin position="81"/>
        <end position="113"/>
    </location>
</feature>
<evidence type="ECO:0000313" key="7">
    <source>
        <dbReference type="Proteomes" id="UP000472263"/>
    </source>
</evidence>
<reference evidence="6" key="2">
    <citation type="submission" date="2025-08" db="UniProtKB">
        <authorList>
            <consortium name="Ensembl"/>
        </authorList>
    </citation>
    <scope>IDENTIFICATION</scope>
</reference>
<gene>
    <name evidence="6" type="primary">ANKS6</name>
</gene>
<feature type="region of interest" description="Disordered" evidence="4">
    <location>
        <begin position="459"/>
        <end position="484"/>
    </location>
</feature>
<dbReference type="FunCoup" id="A0A668AXX8">
    <property type="interactions" value="818"/>
</dbReference>
<dbReference type="PANTHER" id="PTHR23206:SF5">
    <property type="entry name" value="ANKYRIN REPEAT AND KH DOMAIN-CONTAINING PROTEIN 1"/>
    <property type="match status" value="1"/>
</dbReference>
<dbReference type="Pfam" id="PF00023">
    <property type="entry name" value="Ank"/>
    <property type="match status" value="1"/>
</dbReference>
<dbReference type="GeneTree" id="ENSGT00940000157664"/>
<dbReference type="PROSITE" id="PS50088">
    <property type="entry name" value="ANK_REPEAT"/>
    <property type="match status" value="7"/>
</dbReference>
<dbReference type="Gene3D" id="1.25.40.20">
    <property type="entry name" value="Ankyrin repeat-containing domain"/>
    <property type="match status" value="3"/>
</dbReference>
<proteinExistence type="predicted"/>
<feature type="compositionally biased region" description="Low complexity" evidence="4">
    <location>
        <begin position="664"/>
        <end position="690"/>
    </location>
</feature>
<organism evidence="6 7">
    <name type="scientific">Myripristis murdjan</name>
    <name type="common">pinecone soldierfish</name>
    <dbReference type="NCBI Taxonomy" id="586833"/>
    <lineage>
        <taxon>Eukaryota</taxon>
        <taxon>Metazoa</taxon>
        <taxon>Chordata</taxon>
        <taxon>Craniata</taxon>
        <taxon>Vertebrata</taxon>
        <taxon>Euteleostomi</taxon>
        <taxon>Actinopterygii</taxon>
        <taxon>Neopterygii</taxon>
        <taxon>Teleostei</taxon>
        <taxon>Neoteleostei</taxon>
        <taxon>Acanthomorphata</taxon>
        <taxon>Holocentriformes</taxon>
        <taxon>Holocentridae</taxon>
        <taxon>Myripristis</taxon>
    </lineage>
</organism>
<feature type="repeat" description="ANK" evidence="3">
    <location>
        <begin position="114"/>
        <end position="146"/>
    </location>
</feature>
<dbReference type="InterPro" id="IPR036770">
    <property type="entry name" value="Ankyrin_rpt-contain_sf"/>
</dbReference>
<feature type="compositionally biased region" description="Basic residues" evidence="4">
    <location>
        <begin position="778"/>
        <end position="788"/>
    </location>
</feature>
<keyword evidence="2 3" id="KW-0040">ANK repeat</keyword>
<keyword evidence="7" id="KW-1185">Reference proteome</keyword>
<feature type="compositionally biased region" description="Low complexity" evidence="4">
    <location>
        <begin position="793"/>
        <end position="803"/>
    </location>
</feature>
<feature type="compositionally biased region" description="Pro residues" evidence="4">
    <location>
        <begin position="804"/>
        <end position="817"/>
    </location>
</feature>
<dbReference type="PANTHER" id="PTHR23206">
    <property type="entry name" value="MASK PROTEIN"/>
    <property type="match status" value="1"/>
</dbReference>
<dbReference type="InterPro" id="IPR002110">
    <property type="entry name" value="Ankyrin_rpt"/>
</dbReference>
<feature type="compositionally biased region" description="Polar residues" evidence="4">
    <location>
        <begin position="467"/>
        <end position="479"/>
    </location>
</feature>
<feature type="compositionally biased region" description="Polar residues" evidence="4">
    <location>
        <begin position="643"/>
        <end position="652"/>
    </location>
</feature>
<evidence type="ECO:0000313" key="6">
    <source>
        <dbReference type="Ensembl" id="ENSMMDP00005055794.1"/>
    </source>
</evidence>
<name>A0A668AXX8_9TELE</name>
<evidence type="ECO:0000256" key="3">
    <source>
        <dbReference type="PROSITE-ProRule" id="PRU00023"/>
    </source>
</evidence>
<evidence type="ECO:0000256" key="2">
    <source>
        <dbReference type="ARBA" id="ARBA00023043"/>
    </source>
</evidence>
<feature type="region of interest" description="Disordered" evidence="4">
    <location>
        <begin position="920"/>
        <end position="954"/>
    </location>
</feature>
<dbReference type="PRINTS" id="PR01415">
    <property type="entry name" value="ANKYRIN"/>
</dbReference>
<dbReference type="Gene3D" id="1.10.150.50">
    <property type="entry name" value="Transcription Factor, Ets-1"/>
    <property type="match status" value="1"/>
</dbReference>
<dbReference type="InterPro" id="IPR001660">
    <property type="entry name" value="SAM"/>
</dbReference>